<dbReference type="EMBL" id="JABAIL010000010">
    <property type="protein sequence ID" value="NLR94187.1"/>
    <property type="molecule type" value="Genomic_DNA"/>
</dbReference>
<dbReference type="AlphaFoldDB" id="A0A7X8XYG1"/>
<reference evidence="2 3" key="1">
    <citation type="submission" date="2020-04" db="EMBL/GenBank/DDBJ databases">
        <title>Flammeovirga sp. SR4, a novel species isolated from seawater.</title>
        <authorList>
            <person name="Wang X."/>
        </authorList>
    </citation>
    <scope>NUCLEOTIDE SEQUENCE [LARGE SCALE GENOMIC DNA]</scope>
    <source>
        <strain evidence="2 3">SR4</strain>
    </source>
</reference>
<protein>
    <submittedName>
        <fullName evidence="2">Uncharacterized protein</fullName>
    </submittedName>
</protein>
<evidence type="ECO:0000313" key="2">
    <source>
        <dbReference type="EMBL" id="NLR94187.1"/>
    </source>
</evidence>
<keyword evidence="3" id="KW-1185">Reference proteome</keyword>
<name>A0A7X8XYG1_9BACT</name>
<keyword evidence="1" id="KW-0472">Membrane</keyword>
<feature type="transmembrane region" description="Helical" evidence="1">
    <location>
        <begin position="6"/>
        <end position="23"/>
    </location>
</feature>
<sequence length="64" mass="7339">MNIYRWALIIIAAIVGIGNIMLIDKNNLSFENNVFEYLGSVSMFGVSIWLATQNLFHKNEKKSF</sequence>
<proteinExistence type="predicted"/>
<accession>A0A7X8XYG1</accession>
<dbReference type="Proteomes" id="UP000585050">
    <property type="component" value="Unassembled WGS sequence"/>
</dbReference>
<organism evidence="2 3">
    <name type="scientific">Flammeovirga agarivorans</name>
    <dbReference type="NCBI Taxonomy" id="2726742"/>
    <lineage>
        <taxon>Bacteria</taxon>
        <taxon>Pseudomonadati</taxon>
        <taxon>Bacteroidota</taxon>
        <taxon>Cytophagia</taxon>
        <taxon>Cytophagales</taxon>
        <taxon>Flammeovirgaceae</taxon>
        <taxon>Flammeovirga</taxon>
    </lineage>
</organism>
<comment type="caution">
    <text evidence="2">The sequence shown here is derived from an EMBL/GenBank/DDBJ whole genome shotgun (WGS) entry which is preliminary data.</text>
</comment>
<keyword evidence="1" id="KW-1133">Transmembrane helix</keyword>
<evidence type="ECO:0000313" key="3">
    <source>
        <dbReference type="Proteomes" id="UP000585050"/>
    </source>
</evidence>
<keyword evidence="1" id="KW-0812">Transmembrane</keyword>
<evidence type="ECO:0000256" key="1">
    <source>
        <dbReference type="SAM" id="Phobius"/>
    </source>
</evidence>
<gene>
    <name evidence="2" type="ORF">HGP29_23490</name>
</gene>
<feature type="transmembrane region" description="Helical" evidence="1">
    <location>
        <begin position="35"/>
        <end position="56"/>
    </location>
</feature>